<evidence type="ECO:0000256" key="1">
    <source>
        <dbReference type="ARBA" id="ARBA00004571"/>
    </source>
</evidence>
<dbReference type="STRING" id="946333.A4W93_12770"/>
<dbReference type="SUPFAM" id="SSF56935">
    <property type="entry name" value="Porins"/>
    <property type="match status" value="1"/>
</dbReference>
<dbReference type="CDD" id="cd01347">
    <property type="entry name" value="ligand_gated_channel"/>
    <property type="match status" value="1"/>
</dbReference>
<evidence type="ECO:0000256" key="6">
    <source>
        <dbReference type="ARBA" id="ARBA00023077"/>
    </source>
</evidence>
<keyword evidence="8" id="KW-0675">Receptor</keyword>
<dbReference type="Proteomes" id="UP000193427">
    <property type="component" value="Chromosome"/>
</dbReference>
<keyword evidence="5 10" id="KW-0812">Transmembrane</keyword>
<dbReference type="InterPro" id="IPR037066">
    <property type="entry name" value="Plug_dom_sf"/>
</dbReference>
<evidence type="ECO:0000256" key="3">
    <source>
        <dbReference type="ARBA" id="ARBA00022448"/>
    </source>
</evidence>
<dbReference type="AlphaFoldDB" id="A0A1W6L955"/>
<dbReference type="GO" id="GO:0015344">
    <property type="term" value="F:siderophore uptake transmembrane transporter activity"/>
    <property type="evidence" value="ECO:0007669"/>
    <property type="project" value="TreeGrafter"/>
</dbReference>
<accession>A0A1W6L955</accession>
<evidence type="ECO:0000256" key="2">
    <source>
        <dbReference type="ARBA" id="ARBA00009810"/>
    </source>
</evidence>
<reference evidence="12 13" key="1">
    <citation type="submission" date="2016-04" db="EMBL/GenBank/DDBJ databases">
        <title>Complete genome sequence of natural rubber-degrading, novel Gram-negative bacterium, Rhizobacter gummiphilus strain NS21.</title>
        <authorList>
            <person name="Tabata M."/>
            <person name="Kasai D."/>
            <person name="Fukuda M."/>
        </authorList>
    </citation>
    <scope>NUCLEOTIDE SEQUENCE [LARGE SCALE GENOMIC DNA]</scope>
    <source>
        <strain evidence="12 13">NS21</strain>
    </source>
</reference>
<dbReference type="InterPro" id="IPR000531">
    <property type="entry name" value="Beta-barrel_TonB"/>
</dbReference>
<dbReference type="RefSeq" id="WP_085750975.1">
    <property type="nucleotide sequence ID" value="NZ_BSPR01000007.1"/>
</dbReference>
<keyword evidence="6 11" id="KW-0798">TonB box</keyword>
<name>A0A1W6L955_9BURK</name>
<dbReference type="OrthoDB" id="8732650at2"/>
<dbReference type="InterPro" id="IPR010105">
    <property type="entry name" value="TonB_sidphr_rcpt"/>
</dbReference>
<evidence type="ECO:0000313" key="13">
    <source>
        <dbReference type="Proteomes" id="UP000193427"/>
    </source>
</evidence>
<evidence type="ECO:0000256" key="4">
    <source>
        <dbReference type="ARBA" id="ARBA00022452"/>
    </source>
</evidence>
<dbReference type="GO" id="GO:0015891">
    <property type="term" value="P:siderophore transport"/>
    <property type="evidence" value="ECO:0007669"/>
    <property type="project" value="InterPro"/>
</dbReference>
<keyword evidence="9 10" id="KW-0998">Cell outer membrane</keyword>
<comment type="similarity">
    <text evidence="2 10 11">Belongs to the TonB-dependent receptor family.</text>
</comment>
<protein>
    <submittedName>
        <fullName evidence="12">Uncharacterized protein</fullName>
    </submittedName>
</protein>
<evidence type="ECO:0000313" key="12">
    <source>
        <dbReference type="EMBL" id="ARN20697.1"/>
    </source>
</evidence>
<proteinExistence type="inferred from homology"/>
<evidence type="ECO:0000256" key="7">
    <source>
        <dbReference type="ARBA" id="ARBA00023136"/>
    </source>
</evidence>
<dbReference type="PANTHER" id="PTHR32552:SF83">
    <property type="entry name" value="BLR3904 PROTEIN"/>
    <property type="match status" value="1"/>
</dbReference>
<dbReference type="Gene3D" id="2.40.170.20">
    <property type="entry name" value="TonB-dependent receptor, beta-barrel domain"/>
    <property type="match status" value="1"/>
</dbReference>
<keyword evidence="7 10" id="KW-0472">Membrane</keyword>
<dbReference type="InterPro" id="IPR036942">
    <property type="entry name" value="Beta-barrel_TonB_sf"/>
</dbReference>
<dbReference type="GO" id="GO:0009279">
    <property type="term" value="C:cell outer membrane"/>
    <property type="evidence" value="ECO:0007669"/>
    <property type="project" value="UniProtKB-SubCell"/>
</dbReference>
<evidence type="ECO:0000256" key="8">
    <source>
        <dbReference type="ARBA" id="ARBA00023170"/>
    </source>
</evidence>
<sequence>MAHPLHSSLRTPRRAVALACLATAAAAHAQTDAPALAPLVVKSQAPVPPSALTGFGDVPLVSVPMQATVVTRDQLEESQARRLADILSYEAAATDAYNSPGYWDFVALRGYVLDQRYNYRREGLPITAETVIPLANKERIEILKGTSGIQAGTSSPGGLVNYVVKRPTDTTLRNAAVTVGDRGTLGGGIDLGGRAGNDGVFGYRVNVAYENSKPEIDHYDHAERTVAAFAGDWRIAPDSLLEAEIEWSHQVGKSLPGHSLTGDSIPTVRQPDNLNNQPWSQPNVFDGLTGTVRFDQGFGGGWHWVSVVGAQSLKTDDRLAYPFGFECGTPTGYCDRYGPNGDYDVYDFRSEGERRRVQVAQTAVKGRVDTGGISHQLHGGVQYNRRSVGVQTGANNYVGVGNIDGTKVTPEDPTRAEPGTNSKERNLEFFATDAIDWGHGFSTWLGVRTTRLHRDTVDSEGNNATGYGDTVTTPWLAASYEWTPRQHVYASWGEGAESYVVPGAAGAAGYTNAGQVLQAKSRQWEVGTKGSAGNTDWGIAWFDIDRPTVTDTGADYYLDGSAHHRGIDGNVTHTLGPWQLRAGAMWLKARREGSSDPTLNGRTPVNVPEQTLKAQARYRVPYVSGLDLQANVTYEGRRNVLDDGSIELPSWTRTDLAARFTHKLDGTSLTWTLGLFNAFDKRAWKESPSQYGHVYLFPMEARTVRLTVLAEL</sequence>
<keyword evidence="13" id="KW-1185">Reference proteome</keyword>
<dbReference type="Pfam" id="PF00593">
    <property type="entry name" value="TonB_dep_Rec_b-barrel"/>
    <property type="match status" value="1"/>
</dbReference>
<dbReference type="EMBL" id="CP015118">
    <property type="protein sequence ID" value="ARN20697.1"/>
    <property type="molecule type" value="Genomic_DNA"/>
</dbReference>
<dbReference type="NCBIfam" id="TIGR01783">
    <property type="entry name" value="TonB-siderophor"/>
    <property type="match status" value="1"/>
</dbReference>
<keyword evidence="3 10" id="KW-0813">Transport</keyword>
<keyword evidence="4 10" id="KW-1134">Transmembrane beta strand</keyword>
<organism evidence="12 13">
    <name type="scientific">Piscinibacter gummiphilus</name>
    <dbReference type="NCBI Taxonomy" id="946333"/>
    <lineage>
        <taxon>Bacteria</taxon>
        <taxon>Pseudomonadati</taxon>
        <taxon>Pseudomonadota</taxon>
        <taxon>Betaproteobacteria</taxon>
        <taxon>Burkholderiales</taxon>
        <taxon>Sphaerotilaceae</taxon>
        <taxon>Piscinibacter</taxon>
    </lineage>
</organism>
<evidence type="ECO:0000256" key="5">
    <source>
        <dbReference type="ARBA" id="ARBA00022692"/>
    </source>
</evidence>
<evidence type="ECO:0000256" key="11">
    <source>
        <dbReference type="RuleBase" id="RU003357"/>
    </source>
</evidence>
<dbReference type="Gene3D" id="2.170.130.10">
    <property type="entry name" value="TonB-dependent receptor, plug domain"/>
    <property type="match status" value="1"/>
</dbReference>
<dbReference type="KEGG" id="rgu:A4W93_12770"/>
<dbReference type="GO" id="GO:0038023">
    <property type="term" value="F:signaling receptor activity"/>
    <property type="evidence" value="ECO:0007669"/>
    <property type="project" value="InterPro"/>
</dbReference>
<comment type="subcellular location">
    <subcellularLocation>
        <location evidence="1 10">Cell outer membrane</location>
        <topology evidence="1 10">Multi-pass membrane protein</topology>
    </subcellularLocation>
</comment>
<evidence type="ECO:0000256" key="9">
    <source>
        <dbReference type="ARBA" id="ARBA00023237"/>
    </source>
</evidence>
<dbReference type="PANTHER" id="PTHR32552">
    <property type="entry name" value="FERRICHROME IRON RECEPTOR-RELATED"/>
    <property type="match status" value="1"/>
</dbReference>
<dbReference type="InterPro" id="IPR039426">
    <property type="entry name" value="TonB-dep_rcpt-like"/>
</dbReference>
<dbReference type="PROSITE" id="PS52016">
    <property type="entry name" value="TONB_DEPENDENT_REC_3"/>
    <property type="match status" value="1"/>
</dbReference>
<dbReference type="Pfam" id="PF07715">
    <property type="entry name" value="Plug"/>
    <property type="match status" value="1"/>
</dbReference>
<dbReference type="InterPro" id="IPR012910">
    <property type="entry name" value="Plug_dom"/>
</dbReference>
<gene>
    <name evidence="12" type="ORF">A4W93_12770</name>
</gene>
<evidence type="ECO:0000256" key="10">
    <source>
        <dbReference type="PROSITE-ProRule" id="PRU01360"/>
    </source>
</evidence>